<evidence type="ECO:0000313" key="3">
    <source>
        <dbReference type="Proteomes" id="UP000030765"/>
    </source>
</evidence>
<accession>A0A084WUQ8</accession>
<protein>
    <submittedName>
        <fullName evidence="1 2">DNA methyltransferase</fullName>
    </submittedName>
</protein>
<dbReference type="VEuPathDB" id="VectorBase:ASIC022199"/>
<keyword evidence="3" id="KW-1185">Reference proteome</keyword>
<evidence type="ECO:0000313" key="1">
    <source>
        <dbReference type="EMBL" id="KFB53952.1"/>
    </source>
</evidence>
<evidence type="ECO:0000313" key="2">
    <source>
        <dbReference type="EnsemblMetazoa" id="ASIC022199-PA"/>
    </source>
</evidence>
<sequence>MALSKTDQQRRATVWPHGKVFREREGSVCAGVSAKLVLEMGKATDTVYM</sequence>
<dbReference type="Proteomes" id="UP000030765">
    <property type="component" value="Unassembled WGS sequence"/>
</dbReference>
<name>A0A084WUQ8_ANOSI</name>
<reference evidence="1 3" key="1">
    <citation type="journal article" date="2014" name="BMC Genomics">
        <title>Genome sequence of Anopheles sinensis provides insight into genetics basis of mosquito competence for malaria parasites.</title>
        <authorList>
            <person name="Zhou D."/>
            <person name="Zhang D."/>
            <person name="Ding G."/>
            <person name="Shi L."/>
            <person name="Hou Q."/>
            <person name="Ye Y."/>
            <person name="Xu Y."/>
            <person name="Zhou H."/>
            <person name="Xiong C."/>
            <person name="Li S."/>
            <person name="Yu J."/>
            <person name="Hong S."/>
            <person name="Yu X."/>
            <person name="Zou P."/>
            <person name="Chen C."/>
            <person name="Chang X."/>
            <person name="Wang W."/>
            <person name="Lv Y."/>
            <person name="Sun Y."/>
            <person name="Ma L."/>
            <person name="Shen B."/>
            <person name="Zhu C."/>
        </authorList>
    </citation>
    <scope>NUCLEOTIDE SEQUENCE [LARGE SCALE GENOMIC DNA]</scope>
</reference>
<dbReference type="EMBL" id="ATLV01027104">
    <property type="status" value="NOT_ANNOTATED_CDS"/>
    <property type="molecule type" value="Genomic_DNA"/>
</dbReference>
<reference evidence="2" key="2">
    <citation type="submission" date="2020-05" db="UniProtKB">
        <authorList>
            <consortium name="EnsemblMetazoa"/>
        </authorList>
    </citation>
    <scope>IDENTIFICATION</scope>
</reference>
<dbReference type="EMBL" id="KE525423">
    <property type="protein sequence ID" value="KFB53952.1"/>
    <property type="molecule type" value="Genomic_DNA"/>
</dbReference>
<gene>
    <name evidence="1" type="ORF">ZHAS_00022199</name>
</gene>
<dbReference type="AlphaFoldDB" id="A0A084WUQ8"/>
<keyword evidence="1" id="KW-0808">Transferase</keyword>
<proteinExistence type="predicted"/>
<dbReference type="EnsemblMetazoa" id="ASIC022199-RA">
    <property type="protein sequence ID" value="ASIC022199-PA"/>
    <property type="gene ID" value="ASIC022199"/>
</dbReference>
<keyword evidence="1" id="KW-0489">Methyltransferase</keyword>
<dbReference type="GO" id="GO:0008168">
    <property type="term" value="F:methyltransferase activity"/>
    <property type="evidence" value="ECO:0007669"/>
    <property type="project" value="UniProtKB-KW"/>
</dbReference>
<organism evidence="1">
    <name type="scientific">Anopheles sinensis</name>
    <name type="common">Mosquito</name>
    <dbReference type="NCBI Taxonomy" id="74873"/>
    <lineage>
        <taxon>Eukaryota</taxon>
        <taxon>Metazoa</taxon>
        <taxon>Ecdysozoa</taxon>
        <taxon>Arthropoda</taxon>
        <taxon>Hexapoda</taxon>
        <taxon>Insecta</taxon>
        <taxon>Pterygota</taxon>
        <taxon>Neoptera</taxon>
        <taxon>Endopterygota</taxon>
        <taxon>Diptera</taxon>
        <taxon>Nematocera</taxon>
        <taxon>Culicoidea</taxon>
        <taxon>Culicidae</taxon>
        <taxon>Anophelinae</taxon>
        <taxon>Anopheles</taxon>
    </lineage>
</organism>
<dbReference type="GO" id="GO:0032259">
    <property type="term" value="P:methylation"/>
    <property type="evidence" value="ECO:0007669"/>
    <property type="project" value="UniProtKB-KW"/>
</dbReference>